<evidence type="ECO:0000313" key="2">
    <source>
        <dbReference type="Proteomes" id="UP000249493"/>
    </source>
</evidence>
<name>A0A327NB63_PSEFL</name>
<dbReference type="EMBL" id="QLIN01000001">
    <property type="protein sequence ID" value="RAI72480.1"/>
    <property type="molecule type" value="Genomic_DNA"/>
</dbReference>
<dbReference type="CDD" id="cd00586">
    <property type="entry name" value="4HBT"/>
    <property type="match status" value="1"/>
</dbReference>
<dbReference type="Gene3D" id="3.10.129.10">
    <property type="entry name" value="Hotdog Thioesterase"/>
    <property type="match status" value="1"/>
</dbReference>
<protein>
    <submittedName>
        <fullName evidence="1">Acyl-CoA thioesterase</fullName>
    </submittedName>
</protein>
<proteinExistence type="predicted"/>
<dbReference type="Pfam" id="PF13279">
    <property type="entry name" value="4HBT_2"/>
    <property type="match status" value="1"/>
</dbReference>
<accession>A0A327NB63</accession>
<dbReference type="InterPro" id="IPR029069">
    <property type="entry name" value="HotDog_dom_sf"/>
</dbReference>
<dbReference type="RefSeq" id="WP_111280050.1">
    <property type="nucleotide sequence ID" value="NZ_QLIN01000001.1"/>
</dbReference>
<sequence>MANITLKAVAHPWLCDTMGHMNVRHYTAFFDDAAFHFVASIGNGLSQTFPPELGWADVRHVVEFKEEVKAGALLTITSHVKKVGRTSLTFEHVMSDQCGTVHATMEVVTVLFDLNLRQAAVLPENFREAAGLLIPQDSVGNTD</sequence>
<reference evidence="1 2" key="1">
    <citation type="submission" date="2018-06" db="EMBL/GenBank/DDBJ databases">
        <authorList>
            <person name="Zhirakovskaya E."/>
        </authorList>
    </citation>
    <scope>NUCLEOTIDE SEQUENCE [LARGE SCALE GENOMIC DNA]</scope>
    <source>
        <strain evidence="1 2">LY3</strain>
    </source>
</reference>
<evidence type="ECO:0000313" key="1">
    <source>
        <dbReference type="EMBL" id="RAI72480.1"/>
    </source>
</evidence>
<dbReference type="SUPFAM" id="SSF54637">
    <property type="entry name" value="Thioesterase/thiol ester dehydrase-isomerase"/>
    <property type="match status" value="1"/>
</dbReference>
<organism evidence="1 2">
    <name type="scientific">Pseudomonas fluorescens</name>
    <dbReference type="NCBI Taxonomy" id="294"/>
    <lineage>
        <taxon>Bacteria</taxon>
        <taxon>Pseudomonadati</taxon>
        <taxon>Pseudomonadota</taxon>
        <taxon>Gammaproteobacteria</taxon>
        <taxon>Pseudomonadales</taxon>
        <taxon>Pseudomonadaceae</taxon>
        <taxon>Pseudomonas</taxon>
    </lineage>
</organism>
<dbReference type="AlphaFoldDB" id="A0A327NB63"/>
<comment type="caution">
    <text evidence="1">The sequence shown here is derived from an EMBL/GenBank/DDBJ whole genome shotgun (WGS) entry which is preliminary data.</text>
</comment>
<dbReference type="Proteomes" id="UP000249493">
    <property type="component" value="Unassembled WGS sequence"/>
</dbReference>
<gene>
    <name evidence="1" type="ORF">DOZ80_02765</name>
</gene>